<reference evidence="2" key="1">
    <citation type="submission" date="2015-11" db="EMBL/GenBank/DDBJ databases">
        <authorList>
            <person name="Kumar R."/>
            <person name="Singh D."/>
            <person name="Swarnkar M.K."/>
            <person name="Singh A.K."/>
            <person name="Kumar S."/>
        </authorList>
    </citation>
    <scope>NUCLEOTIDE SEQUENCE [LARGE SCALE GENOMIC DNA]</scope>
    <source>
        <strain evidence="2">ERGS4:06</strain>
    </source>
</reference>
<reference evidence="1 2" key="2">
    <citation type="journal article" date="2016" name="J. Biotechnol.">
        <title>Complete genome sequence of Arthrobacter alpinus ERGS4:06, a yellow pigmented bacterium tolerant to cold and radiations isolated from Sikkim Himalaya.</title>
        <authorList>
            <person name="Kumar R."/>
            <person name="Singh D."/>
            <person name="Swarnkar M.K."/>
            <person name="Singh A.K."/>
            <person name="Kumar S."/>
        </authorList>
    </citation>
    <scope>NUCLEOTIDE SEQUENCE [LARGE SCALE GENOMIC DNA]</scope>
    <source>
        <strain evidence="1 2">ERGS4:06</strain>
    </source>
</reference>
<dbReference type="PIRSF" id="PIRSF020680">
    <property type="entry name" value="PhnH"/>
    <property type="match status" value="1"/>
</dbReference>
<evidence type="ECO:0008006" key="3">
    <source>
        <dbReference type="Google" id="ProtNLM"/>
    </source>
</evidence>
<organism evidence="1 2">
    <name type="scientific">Arthrobacter alpinus</name>
    <dbReference type="NCBI Taxonomy" id="656366"/>
    <lineage>
        <taxon>Bacteria</taxon>
        <taxon>Bacillati</taxon>
        <taxon>Actinomycetota</taxon>
        <taxon>Actinomycetes</taxon>
        <taxon>Micrococcales</taxon>
        <taxon>Micrococcaceae</taxon>
        <taxon>Arthrobacter</taxon>
    </lineage>
</organism>
<sequence>MRTLTSQNHTPGFANPVHDAQHIFRAVLEALARPGTRHPLEATLNPPKPLGASTGVIILALCDELTPIWLDPTLRDSPAVSGWITFHTGARIVENASEALFVIASSPSAAPALGELMRGTDEEPHRSATLIIDAQGSRSTGALIASGPGIAGTLAWDGAGLPSDFLPQWRENRALFPCGVDIILPAETTVLGLPRTTMLIDTDQPSHEQRNA</sequence>
<dbReference type="InterPro" id="IPR038058">
    <property type="entry name" value="PhnH-like_sp"/>
</dbReference>
<dbReference type="RefSeq" id="WP_062292230.1">
    <property type="nucleotide sequence ID" value="NZ_CP013200.1"/>
</dbReference>
<dbReference type="EMBL" id="CP013200">
    <property type="protein sequence ID" value="ALO68086.1"/>
    <property type="molecule type" value="Genomic_DNA"/>
</dbReference>
<protein>
    <recommendedName>
        <fullName evidence="3">Phosphonate C-P lyase system protein PhnH</fullName>
    </recommendedName>
</protein>
<evidence type="ECO:0000313" key="1">
    <source>
        <dbReference type="EMBL" id="ALO68086.1"/>
    </source>
</evidence>
<dbReference type="NCBIfam" id="TIGR03292">
    <property type="entry name" value="PhnH_redo"/>
    <property type="match status" value="1"/>
</dbReference>
<name>A0A0S2M3B5_9MICC</name>
<gene>
    <name evidence="1" type="ORF">AS189_18305</name>
</gene>
<dbReference type="OrthoDB" id="4238947at2"/>
<dbReference type="SUPFAM" id="SSF159709">
    <property type="entry name" value="PhnH-like"/>
    <property type="match status" value="1"/>
</dbReference>
<dbReference type="Pfam" id="PF05845">
    <property type="entry name" value="PhnH"/>
    <property type="match status" value="1"/>
</dbReference>
<dbReference type="Proteomes" id="UP000059574">
    <property type="component" value="Chromosome"/>
</dbReference>
<dbReference type="GO" id="GO:0019634">
    <property type="term" value="P:organic phosphonate metabolic process"/>
    <property type="evidence" value="ECO:0007669"/>
    <property type="project" value="InterPro"/>
</dbReference>
<evidence type="ECO:0000313" key="2">
    <source>
        <dbReference type="Proteomes" id="UP000059574"/>
    </source>
</evidence>
<dbReference type="Gene3D" id="3.40.50.11310">
    <property type="entry name" value="Bacterial phosphonate metabolism protein PhnH"/>
    <property type="match status" value="1"/>
</dbReference>
<accession>A0A0S2M3B5</accession>
<proteinExistence type="predicted"/>
<dbReference type="AlphaFoldDB" id="A0A0S2M3B5"/>
<dbReference type="InterPro" id="IPR008772">
    <property type="entry name" value="Phosphonate_metab_PhnH"/>
</dbReference>